<proteinExistence type="inferred from homology"/>
<comment type="caution">
    <text evidence="3">The sequence shown here is derived from an EMBL/GenBank/DDBJ whole genome shotgun (WGS) entry which is preliminary data.</text>
</comment>
<dbReference type="InterPro" id="IPR024083">
    <property type="entry name" value="Fumarase/histidase_N"/>
</dbReference>
<evidence type="ECO:0000313" key="3">
    <source>
        <dbReference type="EMBL" id="KAF7189550.1"/>
    </source>
</evidence>
<organism evidence="3 4">
    <name type="scientific">Pseudocercospora fuligena</name>
    <dbReference type="NCBI Taxonomy" id="685502"/>
    <lineage>
        <taxon>Eukaryota</taxon>
        <taxon>Fungi</taxon>
        <taxon>Dikarya</taxon>
        <taxon>Ascomycota</taxon>
        <taxon>Pezizomycotina</taxon>
        <taxon>Dothideomycetes</taxon>
        <taxon>Dothideomycetidae</taxon>
        <taxon>Mycosphaerellales</taxon>
        <taxon>Mycosphaerellaceae</taxon>
        <taxon>Pseudocercospora</taxon>
    </lineage>
</organism>
<accession>A0A8H6VFJ1</accession>
<evidence type="ECO:0000256" key="1">
    <source>
        <dbReference type="ARBA" id="ARBA00034772"/>
    </source>
</evidence>
<dbReference type="EMBL" id="JABCIY010000185">
    <property type="protein sequence ID" value="KAF7189550.1"/>
    <property type="molecule type" value="Genomic_DNA"/>
</dbReference>
<dbReference type="PRINTS" id="PR00149">
    <property type="entry name" value="FUMRATELYASE"/>
</dbReference>
<name>A0A8H6VFJ1_9PEZI</name>
<gene>
    <name evidence="3" type="ORF">HII31_09190</name>
</gene>
<protein>
    <submittedName>
        <fullName evidence="3">Trans-aconitate decarboxylase 1</fullName>
    </submittedName>
</protein>
<dbReference type="AlphaFoldDB" id="A0A8H6VFJ1"/>
<dbReference type="CDD" id="cd01597">
    <property type="entry name" value="pCLME"/>
    <property type="match status" value="1"/>
</dbReference>
<dbReference type="PANTHER" id="PTHR43172:SF2">
    <property type="entry name" value="ADENYLOSUCCINATE LYASE C-TERMINAL DOMAIN-CONTAINING PROTEIN"/>
    <property type="match status" value="1"/>
</dbReference>
<dbReference type="Pfam" id="PF00206">
    <property type="entry name" value="Lyase_1"/>
    <property type="match status" value="1"/>
</dbReference>
<evidence type="ECO:0000259" key="2">
    <source>
        <dbReference type="SMART" id="SM00998"/>
    </source>
</evidence>
<evidence type="ECO:0000313" key="4">
    <source>
        <dbReference type="Proteomes" id="UP000660729"/>
    </source>
</evidence>
<dbReference type="InterPro" id="IPR000362">
    <property type="entry name" value="Fumarate_lyase_fam"/>
</dbReference>
<dbReference type="PANTHER" id="PTHR43172">
    <property type="entry name" value="ADENYLOSUCCINATE LYASE"/>
    <property type="match status" value="1"/>
</dbReference>
<dbReference type="SUPFAM" id="SSF48557">
    <property type="entry name" value="L-aspartase-like"/>
    <property type="match status" value="1"/>
</dbReference>
<reference evidence="3" key="1">
    <citation type="submission" date="2020-04" db="EMBL/GenBank/DDBJ databases">
        <title>Draft genome resource of the tomato pathogen Pseudocercospora fuligena.</title>
        <authorList>
            <person name="Zaccaron A."/>
        </authorList>
    </citation>
    <scope>NUCLEOTIDE SEQUENCE</scope>
    <source>
        <strain evidence="3">PF001</strain>
    </source>
</reference>
<dbReference type="InterPro" id="IPR022761">
    <property type="entry name" value="Fumarate_lyase_N"/>
</dbReference>
<dbReference type="Proteomes" id="UP000660729">
    <property type="component" value="Unassembled WGS sequence"/>
</dbReference>
<keyword evidence="4" id="KW-1185">Reference proteome</keyword>
<dbReference type="SMART" id="SM00998">
    <property type="entry name" value="ADSL_C"/>
    <property type="match status" value="1"/>
</dbReference>
<dbReference type="GO" id="GO:0003824">
    <property type="term" value="F:catalytic activity"/>
    <property type="evidence" value="ECO:0007669"/>
    <property type="project" value="InterPro"/>
</dbReference>
<sequence length="468" mass="52564">MATIIDSQIFGNVFSTPEVSNIWSDRQRTAYYLEFEAALAKAQAKLGIIPQKACDEIVKHCTLDNLDFEELRKQTELIGYPVLPMVQQLVKKINAVEDRLGEWIHWGTTTQDLTDTATVLQLRDTIKLVEKVLDGIISALIQLCQKHRSTPMAARSNLQQAVPMSFGFKLARLLSQFQRHKQRLKELRPRLLVCEFSGAAGTLATITPETSHSPSDPDTLSQPLALECQRLFAEEIGLSVPQIAWHTERDNFAEISTFFSLLTSTCAKFATDLKLMMQLEVGEAREPYVPHRGSSSTMPQKRNPIGSAYICAMASSVRQMSTGMVEAIVADFERSTGPWEIEWIMLPQICCLTMACLEQTKYLLEGLEVDEEGMRRNLELSKGAIVSEAVMMGLGKDIGRQYAHDLVYELCRKAQVEGRSLLELLKEDEEIKRVGLEDGDLERLCDPGNYLGLSEEMVDIVLKSVEQE</sequence>
<comment type="similarity">
    <text evidence="1">Belongs to the class-II fumarase/aspartase family.</text>
</comment>
<dbReference type="PRINTS" id="PR00145">
    <property type="entry name" value="ARGSUCLYASE"/>
</dbReference>
<dbReference type="Gene3D" id="1.10.40.30">
    <property type="entry name" value="Fumarase/aspartase (C-terminal domain)"/>
    <property type="match status" value="1"/>
</dbReference>
<feature type="domain" description="Adenylosuccinate lyase C-terminal" evidence="2">
    <location>
        <begin position="382"/>
        <end position="462"/>
    </location>
</feature>
<dbReference type="Gene3D" id="1.10.275.10">
    <property type="entry name" value="Fumarase/aspartase (N-terminal domain)"/>
    <property type="match status" value="1"/>
</dbReference>
<dbReference type="Gene3D" id="1.20.200.10">
    <property type="entry name" value="Fumarase/aspartase (Central domain)"/>
    <property type="match status" value="1"/>
</dbReference>
<dbReference type="Pfam" id="PF10397">
    <property type="entry name" value="ADSL_C"/>
    <property type="match status" value="1"/>
</dbReference>
<dbReference type="InterPro" id="IPR019468">
    <property type="entry name" value="AdenyloSucc_lyase_C"/>
</dbReference>
<dbReference type="InterPro" id="IPR008948">
    <property type="entry name" value="L-Aspartase-like"/>
</dbReference>
<dbReference type="OrthoDB" id="406045at2759"/>